<sequence>MDVDIGNALATVASPGISRDALERLDEDVARAHERIEAGRADAEHGYEALNLPSRTDPDEIYRAVDRPEIADADALVTIGIGGSALGAATIADALSGAGAEVGVGAGSEVGADTADDGTQTVFLDNVDPEWITGHLETLPLENTAINVVSRSGTTAETLANFLVVREAFEDAGVDWTERTIVTTGEAGPLRELSDRHGLPALQVPDGVPGRFSALSPVGLVAAAVCGHDLEALLAGASAEAETLTGSLFECPAYAYGATTHALAARGASVNAMMPYAESLETYAEWFAQLWAESLGKDDLGQTPVRALGATDQHSQLQLYRAGPRNTLVSFVTPRERDDRAIPATDVDDLAYLGDASLGELLQAEFEATEASLAAAGRPNVRIELERVDAFELGGLLYGMEAACVLAGELAGVNAFNQPAVEWAKKATRGLLGGTDADGNRLEEADAVAEKTTLRVDR</sequence>
<keyword evidence="7" id="KW-0963">Cytoplasm</keyword>
<dbReference type="GO" id="GO:0016853">
    <property type="term" value="F:isomerase activity"/>
    <property type="evidence" value="ECO:0007669"/>
    <property type="project" value="UniProtKB-KW"/>
</dbReference>
<reference evidence="8 9" key="1">
    <citation type="submission" date="2022-09" db="EMBL/GenBank/DDBJ databases">
        <title>Enrichment on poylsaccharides allowed isolation of novel metabolic and taxonomic groups of Haloarchaea.</title>
        <authorList>
            <person name="Sorokin D.Y."/>
            <person name="Elcheninov A.G."/>
            <person name="Khizhniak T.V."/>
            <person name="Kolganova T.V."/>
            <person name="Kublanov I.V."/>
        </authorList>
    </citation>
    <scope>NUCLEOTIDE SEQUENCE [LARGE SCALE GENOMIC DNA]</scope>
    <source>
        <strain evidence="8 9">AArc-m2/3/4</strain>
    </source>
</reference>
<comment type="pathway">
    <text evidence="7">Carbohydrate biosynthesis; gluconeogenesis.</text>
</comment>
<feature type="active site" evidence="7">
    <location>
        <position position="314"/>
    </location>
</feature>
<protein>
    <recommendedName>
        <fullName evidence="7">Probable glucose-6-phosphate isomerase</fullName>
        <shortName evidence="7">GPI</shortName>
        <ecNumber evidence="7">5.3.1.9</ecNumber>
    </recommendedName>
    <alternativeName>
        <fullName evidence="7">Phosphoglucose isomerase</fullName>
        <shortName evidence="7">PGI</shortName>
    </alternativeName>
    <alternativeName>
        <fullName evidence="7">Phosphohexose isomerase</fullName>
        <shortName evidence="7">PHI</shortName>
    </alternativeName>
</protein>
<comment type="caution">
    <text evidence="8">The sequence shown here is derived from an EMBL/GenBank/DDBJ whole genome shotgun (WGS) entry which is preliminary data.</text>
</comment>
<comment type="subcellular location">
    <subcellularLocation>
        <location evidence="7">Cytoplasm</location>
    </subcellularLocation>
</comment>
<proteinExistence type="inferred from homology"/>
<dbReference type="EC" id="5.3.1.9" evidence="7"/>
<keyword evidence="5 7" id="KW-0413">Isomerase</keyword>
<feature type="active site" evidence="7">
    <location>
        <position position="425"/>
    </location>
</feature>
<evidence type="ECO:0000256" key="2">
    <source>
        <dbReference type="ARBA" id="ARBA00006604"/>
    </source>
</evidence>
<dbReference type="RefSeq" id="WP_338007511.1">
    <property type="nucleotide sequence ID" value="NZ_JAOPKB010000003.1"/>
</dbReference>
<evidence type="ECO:0000256" key="6">
    <source>
        <dbReference type="ARBA" id="ARBA00029321"/>
    </source>
</evidence>
<dbReference type="HAMAP" id="MF_00473">
    <property type="entry name" value="G6P_isomerase"/>
    <property type="match status" value="1"/>
</dbReference>
<evidence type="ECO:0000313" key="8">
    <source>
        <dbReference type="EMBL" id="MCU4972706.1"/>
    </source>
</evidence>
<dbReference type="PROSITE" id="PS51463">
    <property type="entry name" value="P_GLUCOSE_ISOMERASE_3"/>
    <property type="match status" value="1"/>
</dbReference>
<comment type="pathway">
    <text evidence="1 7">Carbohydrate degradation; glycolysis; D-glyceraldehyde 3-phosphate and glycerone phosphate from D-glucose: step 2/4.</text>
</comment>
<evidence type="ECO:0000256" key="1">
    <source>
        <dbReference type="ARBA" id="ARBA00004926"/>
    </source>
</evidence>
<keyword evidence="4 7" id="KW-0324">Glycolysis</keyword>
<dbReference type="Gene3D" id="3.40.50.10490">
    <property type="entry name" value="Glucose-6-phosphate isomerase like protein, domain 1"/>
    <property type="match status" value="2"/>
</dbReference>
<dbReference type="SUPFAM" id="SSF53697">
    <property type="entry name" value="SIS domain"/>
    <property type="match status" value="1"/>
</dbReference>
<dbReference type="InterPro" id="IPR001672">
    <property type="entry name" value="G6P_Isomerase"/>
</dbReference>
<name>A0ABT2QCS4_9EURY</name>
<evidence type="ECO:0000256" key="4">
    <source>
        <dbReference type="ARBA" id="ARBA00023152"/>
    </source>
</evidence>
<gene>
    <name evidence="7" type="primary">pgi</name>
    <name evidence="8" type="ORF">OB955_08135</name>
</gene>
<dbReference type="InterPro" id="IPR035482">
    <property type="entry name" value="SIS_PGI_2"/>
</dbReference>
<evidence type="ECO:0000256" key="3">
    <source>
        <dbReference type="ARBA" id="ARBA00022432"/>
    </source>
</evidence>
<dbReference type="InterPro" id="IPR018189">
    <property type="entry name" value="Phosphoglucose_isomerase_CS"/>
</dbReference>
<keyword evidence="9" id="KW-1185">Reference proteome</keyword>
<accession>A0ABT2QCS4</accession>
<dbReference type="Pfam" id="PF00342">
    <property type="entry name" value="PGI"/>
    <property type="match status" value="1"/>
</dbReference>
<organism evidence="8 9">
    <name type="scientific">Natronoglomus mannanivorans</name>
    <dbReference type="NCBI Taxonomy" id="2979990"/>
    <lineage>
        <taxon>Archaea</taxon>
        <taxon>Methanobacteriati</taxon>
        <taxon>Methanobacteriota</taxon>
        <taxon>Stenosarchaea group</taxon>
        <taxon>Halobacteria</taxon>
        <taxon>Halobacteriales</taxon>
        <taxon>Natrialbaceae</taxon>
        <taxon>Natronoglomus</taxon>
    </lineage>
</organism>
<evidence type="ECO:0000256" key="5">
    <source>
        <dbReference type="ARBA" id="ARBA00023235"/>
    </source>
</evidence>
<comment type="function">
    <text evidence="7">Catalyzes the reversible isomerization of glucose-6-phosphate to fructose-6-phosphate.</text>
</comment>
<evidence type="ECO:0000256" key="7">
    <source>
        <dbReference type="HAMAP-Rule" id="MF_00473"/>
    </source>
</evidence>
<dbReference type="InterPro" id="IPR046348">
    <property type="entry name" value="SIS_dom_sf"/>
</dbReference>
<dbReference type="PANTHER" id="PTHR11469:SF1">
    <property type="entry name" value="GLUCOSE-6-PHOSPHATE ISOMERASE"/>
    <property type="match status" value="1"/>
</dbReference>
<dbReference type="InterPro" id="IPR035476">
    <property type="entry name" value="SIS_PGI_1"/>
</dbReference>
<dbReference type="PROSITE" id="PS00765">
    <property type="entry name" value="P_GLUCOSE_ISOMERASE_1"/>
    <property type="match status" value="1"/>
</dbReference>
<comment type="similarity">
    <text evidence="2 7">Belongs to the GPI family.</text>
</comment>
<dbReference type="CDD" id="cd05015">
    <property type="entry name" value="SIS_PGI_1"/>
    <property type="match status" value="1"/>
</dbReference>
<dbReference type="PRINTS" id="PR00662">
    <property type="entry name" value="G6PISOMERASE"/>
</dbReference>
<dbReference type="CDD" id="cd05016">
    <property type="entry name" value="SIS_PGI_2"/>
    <property type="match status" value="1"/>
</dbReference>
<dbReference type="PANTHER" id="PTHR11469">
    <property type="entry name" value="GLUCOSE-6-PHOSPHATE ISOMERASE"/>
    <property type="match status" value="1"/>
</dbReference>
<comment type="catalytic activity">
    <reaction evidence="6 7">
        <text>alpha-D-glucose 6-phosphate = beta-D-fructose 6-phosphate</text>
        <dbReference type="Rhea" id="RHEA:11816"/>
        <dbReference type="ChEBI" id="CHEBI:57634"/>
        <dbReference type="ChEBI" id="CHEBI:58225"/>
        <dbReference type="EC" id="5.3.1.9"/>
    </reaction>
</comment>
<keyword evidence="3 7" id="KW-0312">Gluconeogenesis</keyword>
<evidence type="ECO:0000313" key="9">
    <source>
        <dbReference type="Proteomes" id="UP001320972"/>
    </source>
</evidence>
<feature type="active site" description="Proton donor" evidence="7">
    <location>
        <position position="293"/>
    </location>
</feature>
<dbReference type="EMBL" id="JAOPKB010000003">
    <property type="protein sequence ID" value="MCU4972706.1"/>
    <property type="molecule type" value="Genomic_DNA"/>
</dbReference>
<dbReference type="Proteomes" id="UP001320972">
    <property type="component" value="Unassembled WGS sequence"/>
</dbReference>